<evidence type="ECO:0000256" key="1">
    <source>
        <dbReference type="ARBA" id="ARBA00022741"/>
    </source>
</evidence>
<feature type="region of interest" description="Disordered" evidence="4">
    <location>
        <begin position="1310"/>
        <end position="1362"/>
    </location>
</feature>
<dbReference type="InterPro" id="IPR007861">
    <property type="entry name" value="DNA_mismatch_repair_MutS_clamp"/>
</dbReference>
<dbReference type="SMART" id="SM00533">
    <property type="entry name" value="MUTSd"/>
    <property type="match status" value="1"/>
</dbReference>
<dbReference type="SUPFAM" id="SSF53150">
    <property type="entry name" value="DNA repair protein MutS, domain II"/>
    <property type="match status" value="1"/>
</dbReference>
<organism evidence="6 7">
    <name type="scientific">Entomortierella parvispora</name>
    <dbReference type="NCBI Taxonomy" id="205924"/>
    <lineage>
        <taxon>Eukaryota</taxon>
        <taxon>Fungi</taxon>
        <taxon>Fungi incertae sedis</taxon>
        <taxon>Mucoromycota</taxon>
        <taxon>Mortierellomycotina</taxon>
        <taxon>Mortierellomycetes</taxon>
        <taxon>Mortierellales</taxon>
        <taxon>Mortierellaceae</taxon>
        <taxon>Entomortierella</taxon>
    </lineage>
</organism>
<keyword evidence="7" id="KW-1185">Reference proteome</keyword>
<dbReference type="InterPro" id="IPR011989">
    <property type="entry name" value="ARM-like"/>
</dbReference>
<evidence type="ECO:0000256" key="4">
    <source>
        <dbReference type="SAM" id="MobiDB-lite"/>
    </source>
</evidence>
<dbReference type="EMBL" id="BQFW01000006">
    <property type="protein sequence ID" value="GJJ72125.1"/>
    <property type="molecule type" value="Genomic_DNA"/>
</dbReference>
<feature type="region of interest" description="Disordered" evidence="4">
    <location>
        <begin position="1267"/>
        <end position="1291"/>
    </location>
</feature>
<feature type="compositionally biased region" description="Low complexity" evidence="4">
    <location>
        <begin position="26"/>
        <end position="57"/>
    </location>
</feature>
<dbReference type="InterPro" id="IPR036678">
    <property type="entry name" value="MutS_con_dom_sf"/>
</dbReference>
<dbReference type="Gene3D" id="3.40.50.300">
    <property type="entry name" value="P-loop containing nucleotide triphosphate hydrolases"/>
    <property type="match status" value="1"/>
</dbReference>
<reference evidence="6" key="2">
    <citation type="journal article" date="2022" name="Microbiol. Resour. Announc.">
        <title>Whole-Genome Sequence of Entomortierella parvispora E1425, a Mucoromycotan Fungus Associated with Burkholderiaceae-Related Endosymbiotic Bacteria.</title>
        <authorList>
            <person name="Herlambang A."/>
            <person name="Guo Y."/>
            <person name="Takashima Y."/>
            <person name="Narisawa K."/>
            <person name="Ohta H."/>
            <person name="Nishizawa T."/>
        </authorList>
    </citation>
    <scope>NUCLEOTIDE SEQUENCE</scope>
    <source>
        <strain evidence="6">E1425</strain>
    </source>
</reference>
<sequence>MSAMPSTPLRPKRTLQSPFLSHSGHSATRASTPATPASSSVASARSIGSASVVSGRSNSRTMASNATNSYPCSKHDNRSHTSTRSNTRGSRTTGPTSSKSTVGKDAQNFVVALVEGRGTGAEVGMCFCNLKTSEVILCQVTSTLVTLPERYGSKIVLFTDLELMAPFLNPAQIADSQTYVRTLQKLNLYEPSEACLTLEGVFIGLDYIRKYIIKEGSASLLLGIPTKYFCLSATAAVMRYIEESRNAVFSNHSVKFKYQICQGSMVIDCSTARNLELTQNLVSQNDKETLLGILNETLTPMGTRLLRSNILQPLTDERTINTRLDCVQELSRSEEIFYALKTALKPFQDIDHLISVFIQVPTKPTVKHSEQAINHIISLKHTLKTIVSVVQPLGACQNRLLVTVHRLLTDPRLLKFSNIIDEVIEHNIVLEKTAVGLRNQRCFAVKSGRNGLLDVARQTFKETINDIFEVVNQYVEEFGIGLKIQFNLTMGYYLSTTADQLDGGELPLVFINMVKKGKTLTFTTLELVKKNAKINDSLTEVYLMSDKIVGDLSSEIRSEIGALYKASEAIAMLDMLLSFAHQCTVADYVRPDFGDTLVIKQGRHPIVERLYSAAFVPNDTYADAASTFQIITGPNMSGKSTYLRQVALLSIMAQIGTFVPAEYASFRIFDQLFSRICNDDSIELNASTFMVEMKEAAYILQNTTERSLVVMDELGRDFVKSTLSKVVLGKEIPAFPYTIGERVDSFDSSIWALHKGIKREDNSPVSILCFDCVRQRDKLPLARNAFKKFRTIRHPDLIKYIDGVETETYIYIVTDAVTPLQDHLRSNLDPNLIRWGLHKVANVLKFLTVDASFIHGNIRTSSIFITKSGEWKVGGFEALSSLKEDQPAILTFAGLIPESNRYAPPEVRKKSWNVVKEYELWSTDTWHYACLIYEVYNGTFTSPEQLAVPGNIPAEMAPFYKNLIRPDPKTRPSVGDFLDKGLQAKGFFQNDLIQVVLFLENFSVKEPLQRDTFLRKLDMQIDRFPKEFCKYKVLPELVHALEYGSGGAKVLAPIVKIGADLEEQEYEALISNVLVKMFASTDRTIRLSLLENLGGFIDRINKKVINEKIFPSMALGFTDTAPIIREWTVKSVLLVIGKLSDKTINYDLLRYLGKLQTDEEPGIRTNTVICLGKITKYLNDSTKAKILVPAFTRSLRDPFAHARVASLMALNATYESYERGDIATRIIPCISLTLVDTEKIVRVQALKSLETFTKRIQILVESMPDSAIVDTGRESPSRSSTPSTPSAASSETWAGWAVSSITKKLVTGEMQPQNIGNSPTNGSPSPANTPVPSTSNTTSNGMSLSNAGGLHIATENSNSRGANGFSVNRYASALAAVEADEEDASAATGSGWGNEDDDLFADQGFEPMEPSTPSPMPTFATMKPTQAPLKPSTNASSSMSLGGGAKSARLGFGAMDDGGADAWGAEDDLFKALNVPNPATSSRPAGSRPLSSNLGRSPSTVSTASTASATPATTSPAGSGFVRKEEKVAEMARKREERRLRMAEAKEKKTQSSLGAKKI</sequence>
<feature type="compositionally biased region" description="Polar residues" evidence="4">
    <location>
        <begin position="1310"/>
        <end position="1322"/>
    </location>
</feature>
<dbReference type="InterPro" id="IPR000719">
    <property type="entry name" value="Prot_kinase_dom"/>
</dbReference>
<dbReference type="GO" id="GO:0030983">
    <property type="term" value="F:mismatched DNA binding"/>
    <property type="evidence" value="ECO:0007669"/>
    <property type="project" value="InterPro"/>
</dbReference>
<dbReference type="SMART" id="SM00534">
    <property type="entry name" value="MUTSac"/>
    <property type="match status" value="1"/>
</dbReference>
<gene>
    <name evidence="6" type="ORF">EMPS_04482</name>
</gene>
<dbReference type="Pfam" id="PF00488">
    <property type="entry name" value="MutS_V"/>
    <property type="match status" value="1"/>
</dbReference>
<evidence type="ECO:0000256" key="2">
    <source>
        <dbReference type="ARBA" id="ARBA00022840"/>
    </source>
</evidence>
<feature type="compositionally biased region" description="Low complexity" evidence="4">
    <location>
        <begin position="1277"/>
        <end position="1291"/>
    </location>
</feature>
<dbReference type="InterPro" id="IPR007696">
    <property type="entry name" value="DNA_mismatch_repair_MutS_core"/>
</dbReference>
<dbReference type="OrthoDB" id="447103at2759"/>
<dbReference type="GO" id="GO:0006409">
    <property type="term" value="P:tRNA export from nucleus"/>
    <property type="evidence" value="ECO:0007669"/>
    <property type="project" value="TreeGrafter"/>
</dbReference>
<feature type="region of interest" description="Disordered" evidence="4">
    <location>
        <begin position="1"/>
        <end position="102"/>
    </location>
</feature>
<evidence type="ECO:0000313" key="6">
    <source>
        <dbReference type="EMBL" id="GJJ72125.1"/>
    </source>
</evidence>
<dbReference type="Gene3D" id="3.30.200.20">
    <property type="entry name" value="Phosphorylase Kinase, domain 1"/>
    <property type="match status" value="1"/>
</dbReference>
<dbReference type="GO" id="GO:0005737">
    <property type="term" value="C:cytoplasm"/>
    <property type="evidence" value="ECO:0007669"/>
    <property type="project" value="TreeGrafter"/>
</dbReference>
<dbReference type="SUPFAM" id="SSF52540">
    <property type="entry name" value="P-loop containing nucleoside triphosphate hydrolases"/>
    <property type="match status" value="1"/>
</dbReference>
<feature type="region of interest" description="Disordered" evidence="4">
    <location>
        <begin position="1474"/>
        <end position="1559"/>
    </location>
</feature>
<feature type="compositionally biased region" description="Polar residues" evidence="4">
    <location>
        <begin position="1477"/>
        <end position="1496"/>
    </location>
</feature>
<dbReference type="GO" id="GO:0006298">
    <property type="term" value="P:mismatch repair"/>
    <property type="evidence" value="ECO:0007669"/>
    <property type="project" value="InterPro"/>
</dbReference>
<name>A0A9P3H8S5_9FUNG</name>
<dbReference type="Pfam" id="PF00069">
    <property type="entry name" value="Pkinase"/>
    <property type="match status" value="1"/>
</dbReference>
<feature type="region of interest" description="Disordered" evidence="4">
    <location>
        <begin position="1381"/>
        <end position="1444"/>
    </location>
</feature>
<dbReference type="InterPro" id="IPR000432">
    <property type="entry name" value="DNA_mismatch_repair_MutS_C"/>
</dbReference>
<evidence type="ECO:0000256" key="3">
    <source>
        <dbReference type="ARBA" id="ARBA00023125"/>
    </source>
</evidence>
<dbReference type="GO" id="GO:0004672">
    <property type="term" value="F:protein kinase activity"/>
    <property type="evidence" value="ECO:0007669"/>
    <property type="project" value="InterPro"/>
</dbReference>
<dbReference type="InterPro" id="IPR016024">
    <property type="entry name" value="ARM-type_fold"/>
</dbReference>
<dbReference type="SUPFAM" id="SSF48371">
    <property type="entry name" value="ARM repeat"/>
    <property type="match status" value="1"/>
</dbReference>
<dbReference type="InterPro" id="IPR051177">
    <property type="entry name" value="CIK-Related_Protein"/>
</dbReference>
<feature type="compositionally biased region" description="Low complexity" evidence="4">
    <location>
        <begin position="1323"/>
        <end position="1340"/>
    </location>
</feature>
<dbReference type="Gene3D" id="1.10.1420.10">
    <property type="match status" value="2"/>
</dbReference>
<evidence type="ECO:0000313" key="7">
    <source>
        <dbReference type="Proteomes" id="UP000827284"/>
    </source>
</evidence>
<dbReference type="InterPro" id="IPR027417">
    <property type="entry name" value="P-loop_NTPase"/>
</dbReference>
<reference evidence="6" key="1">
    <citation type="submission" date="2021-11" db="EMBL/GenBank/DDBJ databases">
        <authorList>
            <person name="Herlambang A."/>
            <person name="Guo Y."/>
            <person name="Takashima Y."/>
            <person name="Nishizawa T."/>
        </authorList>
    </citation>
    <scope>NUCLEOTIDE SEQUENCE</scope>
    <source>
        <strain evidence="6">E1425</strain>
    </source>
</reference>
<comment type="caution">
    <text evidence="6">The sequence shown here is derived from an EMBL/GenBank/DDBJ whole genome shotgun (WGS) entry which is preliminary data.</text>
</comment>
<protein>
    <submittedName>
        <fullName evidence="6">SCY1-like protein 1</fullName>
    </submittedName>
</protein>
<accession>A0A9P3H8S5</accession>
<feature type="compositionally biased region" description="Basic and acidic residues" evidence="4">
    <location>
        <begin position="1522"/>
        <end position="1550"/>
    </location>
</feature>
<feature type="domain" description="Protein kinase" evidence="5">
    <location>
        <begin position="712"/>
        <end position="988"/>
    </location>
</feature>
<evidence type="ECO:0000259" key="5">
    <source>
        <dbReference type="PROSITE" id="PS50011"/>
    </source>
</evidence>
<dbReference type="GO" id="GO:0005524">
    <property type="term" value="F:ATP binding"/>
    <property type="evidence" value="ECO:0007669"/>
    <property type="project" value="UniProtKB-KW"/>
</dbReference>
<dbReference type="SUPFAM" id="SSF56112">
    <property type="entry name" value="Protein kinase-like (PK-like)"/>
    <property type="match status" value="1"/>
</dbReference>
<dbReference type="Pfam" id="PF05192">
    <property type="entry name" value="MutS_III"/>
    <property type="match status" value="1"/>
</dbReference>
<keyword evidence="1" id="KW-0547">Nucleotide-binding</keyword>
<dbReference type="PANTHER" id="PTHR12984">
    <property type="entry name" value="SCY1-RELATED S/T PROTEIN KINASE-LIKE"/>
    <property type="match status" value="1"/>
</dbReference>
<dbReference type="Gene3D" id="1.10.510.10">
    <property type="entry name" value="Transferase(Phosphotransferase) domain 1"/>
    <property type="match status" value="1"/>
</dbReference>
<dbReference type="Pfam" id="PF05190">
    <property type="entry name" value="MutS_IV"/>
    <property type="match status" value="1"/>
</dbReference>
<feature type="compositionally biased region" description="Polar residues" evidence="4">
    <location>
        <begin position="58"/>
        <end position="71"/>
    </location>
</feature>
<feature type="compositionally biased region" description="Low complexity" evidence="4">
    <location>
        <begin position="80"/>
        <end position="101"/>
    </location>
</feature>
<keyword evidence="3" id="KW-0238">DNA-binding</keyword>
<feature type="compositionally biased region" description="Polar residues" evidence="4">
    <location>
        <begin position="1431"/>
        <end position="1440"/>
    </location>
</feature>
<dbReference type="Gene3D" id="1.25.10.10">
    <property type="entry name" value="Leucine-rich Repeat Variant"/>
    <property type="match status" value="1"/>
</dbReference>
<feature type="compositionally biased region" description="Low complexity" evidence="4">
    <location>
        <begin position="1497"/>
        <end position="1517"/>
    </location>
</feature>
<keyword evidence="2" id="KW-0067">ATP-binding</keyword>
<dbReference type="PROSITE" id="PS50011">
    <property type="entry name" value="PROTEIN_KINASE_DOM"/>
    <property type="match status" value="1"/>
</dbReference>
<dbReference type="InterPro" id="IPR011009">
    <property type="entry name" value="Kinase-like_dom_sf"/>
</dbReference>
<dbReference type="Proteomes" id="UP000827284">
    <property type="component" value="Unassembled WGS sequence"/>
</dbReference>
<dbReference type="SUPFAM" id="SSF48334">
    <property type="entry name" value="DNA repair protein MutS, domain III"/>
    <property type="match status" value="1"/>
</dbReference>
<proteinExistence type="predicted"/>
<dbReference type="SMART" id="SM00220">
    <property type="entry name" value="S_TKc"/>
    <property type="match status" value="1"/>
</dbReference>
<feature type="compositionally biased region" description="Polar residues" evidence="4">
    <location>
        <begin position="14"/>
        <end position="25"/>
    </location>
</feature>
<dbReference type="InterPro" id="IPR036187">
    <property type="entry name" value="DNA_mismatch_repair_MutS_sf"/>
</dbReference>
<dbReference type="PANTHER" id="PTHR12984:SF3">
    <property type="entry name" value="N-TERMINAL KINASE-LIKE PROTEIN"/>
    <property type="match status" value="1"/>
</dbReference>